<dbReference type="GO" id="GO:0007234">
    <property type="term" value="P:osmosensory signaling via phosphorelay pathway"/>
    <property type="evidence" value="ECO:0007669"/>
    <property type="project" value="TreeGrafter"/>
</dbReference>
<dbReference type="InterPro" id="IPR050351">
    <property type="entry name" value="BphY/WalK/GraS-like"/>
</dbReference>
<dbReference type="SUPFAM" id="SSF55785">
    <property type="entry name" value="PYP-like sensor domain (PAS domain)"/>
    <property type="match status" value="1"/>
</dbReference>
<dbReference type="PANTHER" id="PTHR42878">
    <property type="entry name" value="TWO-COMPONENT HISTIDINE KINASE"/>
    <property type="match status" value="1"/>
</dbReference>
<reference evidence="15 16" key="1">
    <citation type="journal article" date="2014" name="PLoS Genet.">
        <title>Phylogenetically driven sequencing of extremely halophilic archaea reveals strategies for static and dynamic osmo-response.</title>
        <authorList>
            <person name="Becker E.A."/>
            <person name="Seitzer P.M."/>
            <person name="Tritt A."/>
            <person name="Larsen D."/>
            <person name="Krusor M."/>
            <person name="Yao A.I."/>
            <person name="Wu D."/>
            <person name="Madern D."/>
            <person name="Eisen J.A."/>
            <person name="Darling A.E."/>
            <person name="Facciotti M.T."/>
        </authorList>
    </citation>
    <scope>NUCLEOTIDE SEQUENCE [LARGE SCALE GENOMIC DNA]</scope>
    <source>
        <strain evidence="15 16">JCM 14848</strain>
    </source>
</reference>
<evidence type="ECO:0000256" key="8">
    <source>
        <dbReference type="ARBA" id="ARBA00022840"/>
    </source>
</evidence>
<dbReference type="Pfam" id="PF02518">
    <property type="entry name" value="HATPase_c"/>
    <property type="match status" value="1"/>
</dbReference>
<evidence type="ECO:0000256" key="6">
    <source>
        <dbReference type="ARBA" id="ARBA00022741"/>
    </source>
</evidence>
<comment type="subcellular location">
    <subcellularLocation>
        <location evidence="2">Membrane</location>
        <topology evidence="2">Multi-pass membrane protein</topology>
    </subcellularLocation>
</comment>
<keyword evidence="5" id="KW-0812">Transmembrane</keyword>
<evidence type="ECO:0000256" key="11">
    <source>
        <dbReference type="ARBA" id="ARBA00023136"/>
    </source>
</evidence>
<dbReference type="InterPro" id="IPR004358">
    <property type="entry name" value="Sig_transdc_His_kin-like_C"/>
</dbReference>
<dbReference type="eggNOG" id="arCOG02364">
    <property type="taxonomic scope" value="Archaea"/>
</dbReference>
<dbReference type="Pfam" id="PF13426">
    <property type="entry name" value="PAS_9"/>
    <property type="match status" value="1"/>
</dbReference>
<keyword evidence="9" id="KW-1133">Transmembrane helix</keyword>
<evidence type="ECO:0000256" key="2">
    <source>
        <dbReference type="ARBA" id="ARBA00004141"/>
    </source>
</evidence>
<dbReference type="SMART" id="SM00091">
    <property type="entry name" value="PAS"/>
    <property type="match status" value="1"/>
</dbReference>
<evidence type="ECO:0000256" key="9">
    <source>
        <dbReference type="ARBA" id="ARBA00022989"/>
    </source>
</evidence>
<dbReference type="EC" id="2.7.13.3" evidence="3"/>
<feature type="domain" description="PAS" evidence="14">
    <location>
        <begin position="5"/>
        <end position="69"/>
    </location>
</feature>
<dbReference type="GO" id="GO:0016020">
    <property type="term" value="C:membrane"/>
    <property type="evidence" value="ECO:0007669"/>
    <property type="project" value="UniProtKB-SubCell"/>
</dbReference>
<dbReference type="GO" id="GO:0000156">
    <property type="term" value="F:phosphorelay response regulator activity"/>
    <property type="evidence" value="ECO:0007669"/>
    <property type="project" value="TreeGrafter"/>
</dbReference>
<evidence type="ECO:0000256" key="4">
    <source>
        <dbReference type="ARBA" id="ARBA00022679"/>
    </source>
</evidence>
<evidence type="ECO:0000259" key="13">
    <source>
        <dbReference type="PROSITE" id="PS50109"/>
    </source>
</evidence>
<dbReference type="PROSITE" id="PS50109">
    <property type="entry name" value="HIS_KIN"/>
    <property type="match status" value="1"/>
</dbReference>
<evidence type="ECO:0000313" key="15">
    <source>
        <dbReference type="EMBL" id="ELZ34099.1"/>
    </source>
</evidence>
<dbReference type="CDD" id="cd00130">
    <property type="entry name" value="PAS"/>
    <property type="match status" value="1"/>
</dbReference>
<dbReference type="GO" id="GO:0004673">
    <property type="term" value="F:protein histidine kinase activity"/>
    <property type="evidence" value="ECO:0007669"/>
    <property type="project" value="UniProtKB-EC"/>
</dbReference>
<keyword evidence="6" id="KW-0547">Nucleotide-binding</keyword>
<dbReference type="OrthoDB" id="342253at2157"/>
<keyword evidence="16" id="KW-1185">Reference proteome</keyword>
<feature type="domain" description="Histidine kinase" evidence="13">
    <location>
        <begin position="130"/>
        <end position="346"/>
    </location>
</feature>
<evidence type="ECO:0000313" key="16">
    <source>
        <dbReference type="Proteomes" id="UP000011513"/>
    </source>
</evidence>
<name>M0DIW2_HALPD</name>
<keyword evidence="11" id="KW-0472">Membrane</keyword>
<dbReference type="Gene3D" id="3.30.565.10">
    <property type="entry name" value="Histidine kinase-like ATPase, C-terminal domain"/>
    <property type="match status" value="1"/>
</dbReference>
<accession>M0DIW2</accession>
<keyword evidence="10" id="KW-0902">Two-component regulatory system</keyword>
<dbReference type="SMART" id="SM00387">
    <property type="entry name" value="HATPase_c"/>
    <property type="match status" value="1"/>
</dbReference>
<dbReference type="Proteomes" id="UP000011513">
    <property type="component" value="Unassembled WGS sequence"/>
</dbReference>
<dbReference type="EMBL" id="AOIV01000006">
    <property type="protein sequence ID" value="ELZ34099.1"/>
    <property type="molecule type" value="Genomic_DNA"/>
</dbReference>
<evidence type="ECO:0000256" key="3">
    <source>
        <dbReference type="ARBA" id="ARBA00012438"/>
    </source>
</evidence>
<evidence type="ECO:0000256" key="12">
    <source>
        <dbReference type="SAM" id="Coils"/>
    </source>
</evidence>
<evidence type="ECO:0000256" key="10">
    <source>
        <dbReference type="ARBA" id="ARBA00023012"/>
    </source>
</evidence>
<gene>
    <name evidence="15" type="ORF">C474_04040</name>
</gene>
<keyword evidence="8" id="KW-0067">ATP-binding</keyword>
<dbReference type="AlphaFoldDB" id="M0DIW2"/>
<evidence type="ECO:0000256" key="5">
    <source>
        <dbReference type="ARBA" id="ARBA00022692"/>
    </source>
</evidence>
<dbReference type="SUPFAM" id="SSF55874">
    <property type="entry name" value="ATPase domain of HSP90 chaperone/DNA topoisomerase II/histidine kinase"/>
    <property type="match status" value="1"/>
</dbReference>
<dbReference type="GO" id="GO:0005524">
    <property type="term" value="F:ATP binding"/>
    <property type="evidence" value="ECO:0007669"/>
    <property type="project" value="UniProtKB-KW"/>
</dbReference>
<evidence type="ECO:0000259" key="14">
    <source>
        <dbReference type="PROSITE" id="PS50112"/>
    </source>
</evidence>
<organism evidence="15 16">
    <name type="scientific">Halogeometricum pallidum JCM 14848</name>
    <dbReference type="NCBI Taxonomy" id="1227487"/>
    <lineage>
        <taxon>Archaea</taxon>
        <taxon>Methanobacteriati</taxon>
        <taxon>Methanobacteriota</taxon>
        <taxon>Stenosarchaea group</taxon>
        <taxon>Halobacteria</taxon>
        <taxon>Halobacteriales</taxon>
        <taxon>Haloferacaceae</taxon>
        <taxon>Halogeometricum</taxon>
    </lineage>
</organism>
<dbReference type="GO" id="GO:0030295">
    <property type="term" value="F:protein kinase activator activity"/>
    <property type="evidence" value="ECO:0007669"/>
    <property type="project" value="TreeGrafter"/>
</dbReference>
<comment type="catalytic activity">
    <reaction evidence="1">
        <text>ATP + protein L-histidine = ADP + protein N-phospho-L-histidine.</text>
        <dbReference type="EC" id="2.7.13.3"/>
    </reaction>
</comment>
<dbReference type="InterPro" id="IPR000014">
    <property type="entry name" value="PAS"/>
</dbReference>
<dbReference type="InterPro" id="IPR035965">
    <property type="entry name" value="PAS-like_dom_sf"/>
</dbReference>
<keyword evidence="12" id="KW-0175">Coiled coil</keyword>
<evidence type="ECO:0000256" key="7">
    <source>
        <dbReference type="ARBA" id="ARBA00022777"/>
    </source>
</evidence>
<dbReference type="NCBIfam" id="TIGR00229">
    <property type="entry name" value="sensory_box"/>
    <property type="match status" value="1"/>
</dbReference>
<dbReference type="RefSeq" id="WP_008384174.1">
    <property type="nucleotide sequence ID" value="NZ_AOIV01000006.1"/>
</dbReference>
<dbReference type="PANTHER" id="PTHR42878:SF7">
    <property type="entry name" value="SENSOR HISTIDINE KINASE GLRK"/>
    <property type="match status" value="1"/>
</dbReference>
<keyword evidence="4" id="KW-0808">Transferase</keyword>
<dbReference type="InParanoid" id="M0DIW2"/>
<proteinExistence type="predicted"/>
<dbReference type="PROSITE" id="PS50112">
    <property type="entry name" value="PAS"/>
    <property type="match status" value="1"/>
</dbReference>
<comment type="caution">
    <text evidence="15">The sequence shown here is derived from an EMBL/GenBank/DDBJ whole genome shotgun (WGS) entry which is preliminary data.</text>
</comment>
<dbReference type="InterPro" id="IPR003594">
    <property type="entry name" value="HATPase_dom"/>
</dbReference>
<evidence type="ECO:0000256" key="1">
    <source>
        <dbReference type="ARBA" id="ARBA00000085"/>
    </source>
</evidence>
<dbReference type="InterPro" id="IPR036890">
    <property type="entry name" value="HATPase_C_sf"/>
</dbReference>
<feature type="coiled-coil region" evidence="12">
    <location>
        <begin position="161"/>
        <end position="188"/>
    </location>
</feature>
<dbReference type="PRINTS" id="PR00344">
    <property type="entry name" value="BCTRLSENSOR"/>
</dbReference>
<keyword evidence="7" id="KW-0418">Kinase</keyword>
<sequence length="349" mass="38583">MRSPPPEVYPLILHETPNPTVVTDESFAIVDVNQACLDFTGYSREEMLGTLPLFLVDDPETYESMTARLAAGEPWEGELEAVTKSDERVYGRGTTFPLFDDGELLGYTGIFIDLSERRRSEQTVNVLNRVLRHNVRNDANVVGGVLSTVRDAVPPEERELVDRAIRRVDRLLERAETARDLHELLERSSAVLAPVDLGETVEAVVDGVGDGSVAAHAARADDEVAFHLDLPDVPLWVLADEALPRAVDAVVENAVEYNDAEEAMVWLSATATDAAVTLTVEDDGPGIDADRSEYLFGRTEESQLRHGQGLSLFFVDRLLAFYGGSVNYRPRDPTGSVFELRFRRVDSPL</sequence>
<dbReference type="InterPro" id="IPR005467">
    <property type="entry name" value="His_kinase_dom"/>
</dbReference>
<dbReference type="eggNOG" id="arCOG06712">
    <property type="taxonomic scope" value="Archaea"/>
</dbReference>
<dbReference type="Gene3D" id="3.30.450.20">
    <property type="entry name" value="PAS domain"/>
    <property type="match status" value="1"/>
</dbReference>
<protein>
    <recommendedName>
        <fullName evidence="3">histidine kinase</fullName>
        <ecNumber evidence="3">2.7.13.3</ecNumber>
    </recommendedName>
</protein>